<sequence length="510" mass="54509">MIILDGYSLTLADVVKVARGYETVGLSEAGRKQIIDSRKIVDKILEEESPVYGISTGFGDFSQIFISKEKREKLQRNLILSHATGVGQYLPEDVVRSAMMLRANSLAKGYSGIKLSSVEMLLAMLNKRVCPAVPAKGSVGASGDLAPLSHMVLVMLGEGQAIVNGKLVSGAETLAQSGLKPVALGGKEGLALINGTQIMTAVGCMVWQDAVDLMKTADVAAALCIEALKGTRTAFDPRISQVRPHIGQLATTENMLRLTADSAIIESHVNCSKVQDAYSLRCVPQVHGASKDALRRMEETLTVEINAATDNPLIMPDTGEAISGGNFHGQPIALVMDYLKLALAEIGNISERRTNRLLDSHLSELPPFLTAYPGEDSGLMITQYTAASLVSENKVLVHPASADSIPTSANQEDHVSMGTIAARQAREILDNVRYILAIECLAAAQGIDFLSPLNPGKGTSAAHKAIRQVVPHLDEDRMPAPDIQSIYDLIADRTLVIKVEEAIGTLKISG</sequence>
<evidence type="ECO:0000256" key="9">
    <source>
        <dbReference type="RuleBase" id="RU004480"/>
    </source>
</evidence>
<dbReference type="GO" id="GO:0005737">
    <property type="term" value="C:cytoplasm"/>
    <property type="evidence" value="ECO:0007669"/>
    <property type="project" value="UniProtKB-SubCell"/>
</dbReference>
<evidence type="ECO:0000256" key="4">
    <source>
        <dbReference type="ARBA" id="ARBA00023239"/>
    </source>
</evidence>
<organism evidence="10 11">
    <name type="scientific">Sporomusa ovata</name>
    <dbReference type="NCBI Taxonomy" id="2378"/>
    <lineage>
        <taxon>Bacteria</taxon>
        <taxon>Bacillati</taxon>
        <taxon>Bacillota</taxon>
        <taxon>Negativicutes</taxon>
        <taxon>Selenomonadales</taxon>
        <taxon>Sporomusaceae</taxon>
        <taxon>Sporomusa</taxon>
    </lineage>
</organism>
<comment type="PTM">
    <text evidence="6">Contains an active site 4-methylidene-imidazol-5-one (MIO), which is formed autocatalytically by cyclization and dehydration of residues Ala-Ser-Gly.</text>
</comment>
<dbReference type="GO" id="GO:0019556">
    <property type="term" value="P:L-histidine catabolic process to glutamate and formamide"/>
    <property type="evidence" value="ECO:0007669"/>
    <property type="project" value="UniProtKB-UniPathway"/>
</dbReference>
<feature type="modified residue" description="2,3-didehydroalanine (Ser)" evidence="6">
    <location>
        <position position="142"/>
    </location>
</feature>
<comment type="catalytic activity">
    <reaction evidence="5 6 8">
        <text>L-histidine = trans-urocanate + NH4(+)</text>
        <dbReference type="Rhea" id="RHEA:21232"/>
        <dbReference type="ChEBI" id="CHEBI:17771"/>
        <dbReference type="ChEBI" id="CHEBI:28938"/>
        <dbReference type="ChEBI" id="CHEBI:57595"/>
        <dbReference type="EC" id="4.3.1.3"/>
    </reaction>
</comment>
<keyword evidence="11" id="KW-1185">Reference proteome</keyword>
<keyword evidence="3 6" id="KW-0369">Histidine metabolism</keyword>
<dbReference type="Gene3D" id="1.10.275.10">
    <property type="entry name" value="Fumarase/aspartase (N-terminal domain)"/>
    <property type="match status" value="1"/>
</dbReference>
<dbReference type="Gene3D" id="1.20.200.10">
    <property type="entry name" value="Fumarase/aspartase (Central domain)"/>
    <property type="match status" value="1"/>
</dbReference>
<reference evidence="11" key="1">
    <citation type="submission" date="2015-03" db="EMBL/GenBank/DDBJ databases">
        <authorList>
            <person name="Nijsse Bart"/>
        </authorList>
    </citation>
    <scope>NUCLEOTIDE SEQUENCE [LARGE SCALE GENOMIC DNA]</scope>
</reference>
<dbReference type="InterPro" id="IPR005921">
    <property type="entry name" value="HutH"/>
</dbReference>
<evidence type="ECO:0000313" key="11">
    <source>
        <dbReference type="Proteomes" id="UP000049855"/>
    </source>
</evidence>
<dbReference type="NCBIfam" id="TIGR01225">
    <property type="entry name" value="hutH"/>
    <property type="match status" value="1"/>
</dbReference>
<dbReference type="HAMAP" id="MF_00229">
    <property type="entry name" value="His_ammonia_lyase"/>
    <property type="match status" value="1"/>
</dbReference>
<dbReference type="SMR" id="A0A0U1KUM6"/>
<keyword evidence="6" id="KW-0963">Cytoplasm</keyword>
<dbReference type="CDD" id="cd00332">
    <property type="entry name" value="PAL-HAL"/>
    <property type="match status" value="1"/>
</dbReference>
<evidence type="ECO:0000256" key="6">
    <source>
        <dbReference type="HAMAP-Rule" id="MF_00229"/>
    </source>
</evidence>
<dbReference type="InterPro" id="IPR008948">
    <property type="entry name" value="L-Aspartase-like"/>
</dbReference>
<evidence type="ECO:0000256" key="3">
    <source>
        <dbReference type="ARBA" id="ARBA00022808"/>
    </source>
</evidence>
<dbReference type="InterPro" id="IPR024083">
    <property type="entry name" value="Fumarase/histidase_N"/>
</dbReference>
<evidence type="ECO:0000256" key="5">
    <source>
        <dbReference type="ARBA" id="ARBA00049269"/>
    </source>
</evidence>
<comment type="subcellular location">
    <subcellularLocation>
        <location evidence="6 9">Cytoplasm</location>
    </subcellularLocation>
</comment>
<dbReference type="SUPFAM" id="SSF48557">
    <property type="entry name" value="L-aspartase-like"/>
    <property type="match status" value="1"/>
</dbReference>
<dbReference type="EC" id="4.3.1.3" evidence="2 6"/>
<feature type="cross-link" description="5-imidazolinone (Ala-Gly)" evidence="6">
    <location>
        <begin position="141"/>
        <end position="143"/>
    </location>
</feature>
<dbReference type="FunFam" id="1.10.275.10:FF:000005">
    <property type="entry name" value="Histidine ammonia-lyase"/>
    <property type="match status" value="1"/>
</dbReference>
<gene>
    <name evidence="6" type="primary">hutH</name>
    <name evidence="10" type="ORF">SpAn4DRAFT_1953</name>
</gene>
<accession>A0A0U1KUM6</accession>
<keyword evidence="4 6" id="KW-0456">Lyase</keyword>
<dbReference type="Pfam" id="PF00221">
    <property type="entry name" value="Lyase_aromatic"/>
    <property type="match status" value="1"/>
</dbReference>
<dbReference type="PROSITE" id="PS00488">
    <property type="entry name" value="PAL_HISTIDASE"/>
    <property type="match status" value="1"/>
</dbReference>
<dbReference type="InterPro" id="IPR001106">
    <property type="entry name" value="Aromatic_Lyase"/>
</dbReference>
<evidence type="ECO:0000256" key="7">
    <source>
        <dbReference type="RuleBase" id="RU003954"/>
    </source>
</evidence>
<protein>
    <recommendedName>
        <fullName evidence="2 6">Histidine ammonia-lyase</fullName>
        <shortName evidence="6">Histidase</shortName>
        <ecNumber evidence="2 6">4.3.1.3</ecNumber>
    </recommendedName>
</protein>
<dbReference type="Proteomes" id="UP000049855">
    <property type="component" value="Unassembled WGS sequence"/>
</dbReference>
<dbReference type="NCBIfam" id="NF006871">
    <property type="entry name" value="PRK09367.1"/>
    <property type="match status" value="1"/>
</dbReference>
<dbReference type="UniPathway" id="UPA00379">
    <property type="reaction ID" value="UER00549"/>
</dbReference>
<dbReference type="GO" id="GO:0004397">
    <property type="term" value="F:histidine ammonia-lyase activity"/>
    <property type="evidence" value="ECO:0007669"/>
    <property type="project" value="UniProtKB-UniRule"/>
</dbReference>
<evidence type="ECO:0000313" key="10">
    <source>
        <dbReference type="EMBL" id="CQR70975.1"/>
    </source>
</evidence>
<evidence type="ECO:0000256" key="8">
    <source>
        <dbReference type="RuleBase" id="RU004479"/>
    </source>
</evidence>
<evidence type="ECO:0000256" key="2">
    <source>
        <dbReference type="ARBA" id="ARBA00012994"/>
    </source>
</evidence>
<evidence type="ECO:0000256" key="1">
    <source>
        <dbReference type="ARBA" id="ARBA00005113"/>
    </source>
</evidence>
<dbReference type="EMBL" id="CTRP01000003">
    <property type="protein sequence ID" value="CQR70975.1"/>
    <property type="molecule type" value="Genomic_DNA"/>
</dbReference>
<comment type="similarity">
    <text evidence="6 7">Belongs to the PAL/histidase family.</text>
</comment>
<proteinExistence type="inferred from homology"/>
<dbReference type="GO" id="GO:0019557">
    <property type="term" value="P:L-histidine catabolic process to glutamate and formate"/>
    <property type="evidence" value="ECO:0007669"/>
    <property type="project" value="UniProtKB-UniPathway"/>
</dbReference>
<name>A0A0U1KUM6_9FIRM</name>
<dbReference type="PANTHER" id="PTHR10362">
    <property type="entry name" value="HISTIDINE AMMONIA-LYASE"/>
    <property type="match status" value="1"/>
</dbReference>
<dbReference type="FunFam" id="1.20.200.10:FF:000003">
    <property type="entry name" value="Histidine ammonia-lyase"/>
    <property type="match status" value="1"/>
</dbReference>
<comment type="pathway">
    <text evidence="1 6 8">Amino-acid degradation; L-histidine degradation into L-glutamate; N-formimidoyl-L-glutamate from L-histidine: step 1/3.</text>
</comment>
<dbReference type="RefSeq" id="WP_021169685.1">
    <property type="nucleotide sequence ID" value="NZ_CTRP01000003.1"/>
</dbReference>
<dbReference type="InterPro" id="IPR022313">
    <property type="entry name" value="Phe/His_NH3-lyase_AS"/>
</dbReference>
<dbReference type="AlphaFoldDB" id="A0A0U1KUM6"/>